<feature type="compositionally biased region" description="Basic and acidic residues" evidence="1">
    <location>
        <begin position="498"/>
        <end position="511"/>
    </location>
</feature>
<accession>A0A9N9QNC2</accession>
<organism evidence="4 5">
    <name type="scientific">Ceutorhynchus assimilis</name>
    <name type="common">cabbage seed weevil</name>
    <dbReference type="NCBI Taxonomy" id="467358"/>
    <lineage>
        <taxon>Eukaryota</taxon>
        <taxon>Metazoa</taxon>
        <taxon>Ecdysozoa</taxon>
        <taxon>Arthropoda</taxon>
        <taxon>Hexapoda</taxon>
        <taxon>Insecta</taxon>
        <taxon>Pterygota</taxon>
        <taxon>Neoptera</taxon>
        <taxon>Endopterygota</taxon>
        <taxon>Coleoptera</taxon>
        <taxon>Polyphaga</taxon>
        <taxon>Cucujiformia</taxon>
        <taxon>Curculionidae</taxon>
        <taxon>Ceutorhynchinae</taxon>
        <taxon>Ceutorhynchus</taxon>
    </lineage>
</organism>
<feature type="signal peptide" evidence="2">
    <location>
        <begin position="1"/>
        <end position="19"/>
    </location>
</feature>
<feature type="domain" description="Apple" evidence="3">
    <location>
        <begin position="33"/>
        <end position="119"/>
    </location>
</feature>
<keyword evidence="2" id="KW-0732">Signal</keyword>
<dbReference type="OrthoDB" id="5418055at2759"/>
<dbReference type="EMBL" id="OU892279">
    <property type="protein sequence ID" value="CAG9766320.1"/>
    <property type="molecule type" value="Genomic_DNA"/>
</dbReference>
<evidence type="ECO:0000259" key="3">
    <source>
        <dbReference type="PROSITE" id="PS50948"/>
    </source>
</evidence>
<feature type="compositionally biased region" description="Low complexity" evidence="1">
    <location>
        <begin position="513"/>
        <end position="527"/>
    </location>
</feature>
<dbReference type="AlphaFoldDB" id="A0A9N9QNC2"/>
<protein>
    <recommendedName>
        <fullName evidence="3">Apple domain-containing protein</fullName>
    </recommendedName>
</protein>
<keyword evidence="5" id="KW-1185">Reference proteome</keyword>
<evidence type="ECO:0000313" key="5">
    <source>
        <dbReference type="Proteomes" id="UP001152799"/>
    </source>
</evidence>
<sequence length="633" mass="71426">MERFPSVLVWTLVISFVDCISIDGQLTVIRNDCYERMAIGEKLSAKQTYKTLAHNTVSKCEMECTQDKEKCRTYSFGIGPKGNASCLLGHNPVKETADLKPIGTISDTDYDLYIKKIDCQVVLEPPKHPTSSSDNRNPPAHSTHHAVNSNYGNLPAQSMYQGAVPNSGYLYQKPTETNHQVQHVQTHSTNHAVNSNYGISPAQSMYQGAVPNSGYLYQKPAETNHQVQHVQTLVSIASGPQSVLHPVHDILVSGDSYQHQQPPAAVAEYGDRPPFRPTALNHPYDDHRPQQEGYETTYRPSTIFDNSALRPNNYRPNTGSDNVDFSYRPQSQHTYDNPGLRPETSYRPNNDNYAIRPSTNTNFQTSYGQSSHNQFNNDRPDPTYGRPQNLPETGYGNGGTRISIDRRKYESYSSYAQFEHHSPNYNYYDHYDRPDPKYPNRYGSVIPHPDDYDRHDSHYDYLFVRPNAEPTYPGSDYDSQRPVKIGHSRPYGMQRPYGSDDGKKSGYERPYKPSKNPTTSSSKPPSTELTNHYNSMDYHKQYGKPGSYSNTKGSDKGQAIVTESVGYHGEKITSIITPLKNDRLPTFSPMSSPDDDITLQEIRKAIRQMKNQKSPGIYGIPAEFFKALGDDIT</sequence>
<evidence type="ECO:0000256" key="1">
    <source>
        <dbReference type="SAM" id="MobiDB-lite"/>
    </source>
</evidence>
<feature type="compositionally biased region" description="Polar residues" evidence="1">
    <location>
        <begin position="145"/>
        <end position="158"/>
    </location>
</feature>
<dbReference type="InterPro" id="IPR003609">
    <property type="entry name" value="Pan_app"/>
</dbReference>
<feature type="compositionally biased region" description="Polar residues" evidence="1">
    <location>
        <begin position="346"/>
        <end position="377"/>
    </location>
</feature>
<feature type="chain" id="PRO_5040372258" description="Apple domain-containing protein" evidence="2">
    <location>
        <begin position="20"/>
        <end position="633"/>
    </location>
</feature>
<feature type="region of interest" description="Disordered" evidence="1">
    <location>
        <begin position="124"/>
        <end position="158"/>
    </location>
</feature>
<feature type="region of interest" description="Disordered" evidence="1">
    <location>
        <begin position="269"/>
        <end position="402"/>
    </location>
</feature>
<dbReference type="Proteomes" id="UP001152799">
    <property type="component" value="Chromosome 3"/>
</dbReference>
<name>A0A9N9QNC2_9CUCU</name>
<feature type="region of interest" description="Disordered" evidence="1">
    <location>
        <begin position="422"/>
        <end position="453"/>
    </location>
</feature>
<feature type="compositionally biased region" description="Polar residues" evidence="1">
    <location>
        <begin position="314"/>
        <end position="335"/>
    </location>
</feature>
<dbReference type="PROSITE" id="PS50948">
    <property type="entry name" value="PAN"/>
    <property type="match status" value="1"/>
</dbReference>
<feature type="compositionally biased region" description="Basic and acidic residues" evidence="1">
    <location>
        <begin position="429"/>
        <end position="438"/>
    </location>
</feature>
<reference evidence="4" key="1">
    <citation type="submission" date="2022-01" db="EMBL/GenBank/DDBJ databases">
        <authorList>
            <person name="King R."/>
        </authorList>
    </citation>
    <scope>NUCLEOTIDE SEQUENCE</scope>
</reference>
<evidence type="ECO:0000313" key="4">
    <source>
        <dbReference type="EMBL" id="CAG9766320.1"/>
    </source>
</evidence>
<feature type="region of interest" description="Disordered" evidence="1">
    <location>
        <begin position="466"/>
        <end position="555"/>
    </location>
</feature>
<evidence type="ECO:0000256" key="2">
    <source>
        <dbReference type="SAM" id="SignalP"/>
    </source>
</evidence>
<gene>
    <name evidence="4" type="ORF">CEUTPL_LOCUS6905</name>
</gene>
<proteinExistence type="predicted"/>